<evidence type="ECO:0000259" key="5">
    <source>
        <dbReference type="PROSITE" id="PS51352"/>
    </source>
</evidence>
<keyword evidence="3" id="KW-1015">Disulfide bond</keyword>
<organism evidence="6 7">
    <name type="scientific">Flavobacterium jumunjinense</name>
    <dbReference type="NCBI Taxonomy" id="998845"/>
    <lineage>
        <taxon>Bacteria</taxon>
        <taxon>Pseudomonadati</taxon>
        <taxon>Bacteroidota</taxon>
        <taxon>Flavobacteriia</taxon>
        <taxon>Flavobacteriales</taxon>
        <taxon>Flavobacteriaceae</taxon>
        <taxon>Flavobacterium</taxon>
    </lineage>
</organism>
<evidence type="ECO:0000256" key="4">
    <source>
        <dbReference type="ARBA" id="ARBA00023284"/>
    </source>
</evidence>
<comment type="subcellular location">
    <subcellularLocation>
        <location evidence="1">Cell envelope</location>
    </subcellularLocation>
</comment>
<dbReference type="InterPro" id="IPR017937">
    <property type="entry name" value="Thioredoxin_CS"/>
</dbReference>
<dbReference type="InterPro" id="IPR000866">
    <property type="entry name" value="AhpC/TSA"/>
</dbReference>
<reference evidence="6 7" key="1">
    <citation type="submission" date="2024-09" db="EMBL/GenBank/DDBJ databases">
        <authorList>
            <person name="Sun Q."/>
            <person name="Mori K."/>
        </authorList>
    </citation>
    <scope>NUCLEOTIDE SEQUENCE [LARGE SCALE GENOMIC DNA]</scope>
    <source>
        <strain evidence="6 7">CECT 7955</strain>
    </source>
</reference>
<dbReference type="Gene3D" id="3.40.30.10">
    <property type="entry name" value="Glutaredoxin"/>
    <property type="match status" value="1"/>
</dbReference>
<dbReference type="InterPro" id="IPR025380">
    <property type="entry name" value="DUF4369"/>
</dbReference>
<dbReference type="PANTHER" id="PTHR42852:SF6">
    <property type="entry name" value="THIOL:DISULFIDE INTERCHANGE PROTEIN DSBE"/>
    <property type="match status" value="1"/>
</dbReference>
<dbReference type="PROSITE" id="PS51257">
    <property type="entry name" value="PROKAR_LIPOPROTEIN"/>
    <property type="match status" value="1"/>
</dbReference>
<keyword evidence="2" id="KW-0201">Cytochrome c-type biogenesis</keyword>
<comment type="caution">
    <text evidence="6">The sequence shown here is derived from an EMBL/GenBank/DDBJ whole genome shotgun (WGS) entry which is preliminary data.</text>
</comment>
<keyword evidence="4" id="KW-0676">Redox-active center</keyword>
<dbReference type="Pfam" id="PF00578">
    <property type="entry name" value="AhpC-TSA"/>
    <property type="match status" value="1"/>
</dbReference>
<dbReference type="RefSeq" id="WP_236454609.1">
    <property type="nucleotide sequence ID" value="NZ_CBCSGE010000007.1"/>
</dbReference>
<proteinExistence type="predicted"/>
<dbReference type="InterPro" id="IPR036249">
    <property type="entry name" value="Thioredoxin-like_sf"/>
</dbReference>
<dbReference type="InterPro" id="IPR050553">
    <property type="entry name" value="Thioredoxin_ResA/DsbE_sf"/>
</dbReference>
<protein>
    <submittedName>
        <fullName evidence="6">Redoxin domain-containing protein</fullName>
    </submittedName>
</protein>
<evidence type="ECO:0000313" key="7">
    <source>
        <dbReference type="Proteomes" id="UP001589607"/>
    </source>
</evidence>
<name>A0ABV5GI56_9FLAO</name>
<dbReference type="PROSITE" id="PS51352">
    <property type="entry name" value="THIOREDOXIN_2"/>
    <property type="match status" value="1"/>
</dbReference>
<dbReference type="SUPFAM" id="SSF52833">
    <property type="entry name" value="Thioredoxin-like"/>
    <property type="match status" value="1"/>
</dbReference>
<gene>
    <name evidence="6" type="ORF">ACFFVF_00515</name>
</gene>
<accession>A0ABV5GI56</accession>
<dbReference type="Proteomes" id="UP001589607">
    <property type="component" value="Unassembled WGS sequence"/>
</dbReference>
<sequence>MKKILVLLAATFAFISCEKALENQYTINGSVTGVVEKGTKIFIELRSEGEPITKDTAVIKDGKFEFKGQAGEVKDLDIAFLKIGDDNQMLPFVLEEGKINVVFDKDSLNKSTIGGTPNNDKFQEFNQKSFAVNKKMQKFQVDNMIKMQTAQQSKDTATVMKIQEDFKALQDEISKTVPLEFLKNNPDSFISILLTENLLLNQIMTPEEAKVQLEKSKGKYNETKSGKNILKIANAATSVEVGKVAPDFSAPSPEGKTISLKESMGKVTIIDFWASWCGPCRVENPNVVALYNEFHEKGLNIIGVSLDKDAAKWKEAIAKDGLIWNHVSNLKFWQDPIAEQYNVKSIPATFILDEKGNIVARDLRGDDLKAKVKELLGE</sequence>
<dbReference type="PROSITE" id="PS00194">
    <property type="entry name" value="THIOREDOXIN_1"/>
    <property type="match status" value="1"/>
</dbReference>
<dbReference type="InterPro" id="IPR013766">
    <property type="entry name" value="Thioredoxin_domain"/>
</dbReference>
<evidence type="ECO:0000256" key="2">
    <source>
        <dbReference type="ARBA" id="ARBA00022748"/>
    </source>
</evidence>
<dbReference type="CDD" id="cd02966">
    <property type="entry name" value="TlpA_like_family"/>
    <property type="match status" value="1"/>
</dbReference>
<feature type="domain" description="Thioredoxin" evidence="5">
    <location>
        <begin position="239"/>
        <end position="378"/>
    </location>
</feature>
<dbReference type="PANTHER" id="PTHR42852">
    <property type="entry name" value="THIOL:DISULFIDE INTERCHANGE PROTEIN DSBE"/>
    <property type="match status" value="1"/>
</dbReference>
<evidence type="ECO:0000313" key="6">
    <source>
        <dbReference type="EMBL" id="MFB9094982.1"/>
    </source>
</evidence>
<evidence type="ECO:0000256" key="1">
    <source>
        <dbReference type="ARBA" id="ARBA00004196"/>
    </source>
</evidence>
<keyword evidence="7" id="KW-1185">Reference proteome</keyword>
<dbReference type="Pfam" id="PF14289">
    <property type="entry name" value="DUF4369"/>
    <property type="match status" value="1"/>
</dbReference>
<evidence type="ECO:0000256" key="3">
    <source>
        <dbReference type="ARBA" id="ARBA00023157"/>
    </source>
</evidence>
<dbReference type="EMBL" id="JBHMEY010000001">
    <property type="protein sequence ID" value="MFB9094982.1"/>
    <property type="molecule type" value="Genomic_DNA"/>
</dbReference>